<dbReference type="GO" id="GO:0004252">
    <property type="term" value="F:serine-type endopeptidase activity"/>
    <property type="evidence" value="ECO:0007669"/>
    <property type="project" value="InterPro"/>
</dbReference>
<accession>A0A9E2BJ45</accession>
<dbReference type="InterPro" id="IPR000209">
    <property type="entry name" value="Peptidase_S8/S53_dom"/>
</dbReference>
<dbReference type="InterPro" id="IPR034074">
    <property type="entry name" value="Y4bN_pept_dom"/>
</dbReference>
<reference evidence="6 7" key="1">
    <citation type="journal article" date="2021" name="bioRxiv">
        <title>Unique metabolic strategies in Hadean analogues reveal hints for primordial physiology.</title>
        <authorList>
            <person name="Nobu M.K."/>
            <person name="Nakai R."/>
            <person name="Tamazawa S."/>
            <person name="Mori H."/>
            <person name="Toyoda A."/>
            <person name="Ijiri A."/>
            <person name="Suzuki S."/>
            <person name="Kurokawa K."/>
            <person name="Kamagata Y."/>
            <person name="Tamaki H."/>
        </authorList>
    </citation>
    <scope>NUCLEOTIDE SEQUENCE [LARGE SCALE GENOMIC DNA]</scope>
    <source>
        <strain evidence="6">BS525</strain>
    </source>
</reference>
<keyword evidence="3" id="KW-0378">Hydrolase</keyword>
<dbReference type="PANTHER" id="PTHR43806:SF11">
    <property type="entry name" value="CEREVISIN-RELATED"/>
    <property type="match status" value="1"/>
</dbReference>
<evidence type="ECO:0000313" key="7">
    <source>
        <dbReference type="Proteomes" id="UP000811545"/>
    </source>
</evidence>
<evidence type="ECO:0000256" key="4">
    <source>
        <dbReference type="ARBA" id="ARBA00022825"/>
    </source>
</evidence>
<dbReference type="CDD" id="cd04847">
    <property type="entry name" value="Peptidases_S8_Subtilisin_like_2"/>
    <property type="match status" value="1"/>
</dbReference>
<dbReference type="InterPro" id="IPR050131">
    <property type="entry name" value="Peptidase_S8_subtilisin-like"/>
</dbReference>
<dbReference type="PRINTS" id="PR00723">
    <property type="entry name" value="SUBTILISIN"/>
</dbReference>
<dbReference type="AlphaFoldDB" id="A0A9E2BJ45"/>
<comment type="caution">
    <text evidence="6">The sequence shown here is derived from an EMBL/GenBank/DDBJ whole genome shotgun (WGS) entry which is preliminary data.</text>
</comment>
<organism evidence="6 7">
    <name type="scientific">Psychracetigena formicireducens</name>
    <dbReference type="NCBI Taxonomy" id="2986056"/>
    <lineage>
        <taxon>Bacteria</taxon>
        <taxon>Bacillati</taxon>
        <taxon>Candidatus Lithacetigenota</taxon>
        <taxon>Candidatus Psychracetigena</taxon>
    </lineage>
</organism>
<dbReference type="Proteomes" id="UP000811545">
    <property type="component" value="Unassembled WGS sequence"/>
</dbReference>
<keyword evidence="2" id="KW-0645">Protease</keyword>
<comment type="similarity">
    <text evidence="1">Belongs to the peptidase S8 family.</text>
</comment>
<dbReference type="InterPro" id="IPR036852">
    <property type="entry name" value="Peptidase_S8/S53_dom_sf"/>
</dbReference>
<keyword evidence="4" id="KW-0720">Serine protease</keyword>
<evidence type="ECO:0000313" key="6">
    <source>
        <dbReference type="EMBL" id="MBT9145225.1"/>
    </source>
</evidence>
<gene>
    <name evidence="6" type="ORF">DDT42_01095</name>
</gene>
<evidence type="ECO:0000256" key="2">
    <source>
        <dbReference type="ARBA" id="ARBA00022670"/>
    </source>
</evidence>
<sequence>MRDHIKLPFYEEEFKRKRRGGGGGLKPRQDKQGFSEVQVFNLLKIKDEFDSDKERFKQFFDPNLLFKIQLSQKVDEKGFIEFLETNRIKVISPSPEGKGYWISLAEDENLNEVKKKLKEYGERERYKQFDAIESFEPIPSGEKIGEQLKEKPLQEGEEAYLDIEIWRMEDERLKKFLEGASDKIGFKKFTKDKGGKITDELVTKNLCLLRVKINKSIFEEIIRLREISRIDRPPKPYITYQILSTPLEKFEVREPPPENATAIVILDSGILSNHPLLEKAVGDEIAVPLLYSNKIQEDKPQDDVGHGTKVAGIALFGDIKRCIEDNSFQPEIWILSAKVMFKEENPITGEIEAVYNEDELLEHQLEKVVRYFAEGYSNCKVVNISFGDKYKKMFGNKRQFALATLIDELAKEIDIVFTISTGNIAPEAHDFPDNYPDYLIEEKGEVKIIDPASSAYAITVGSITQEFGPLNRSPNELLFSPAHTNYPSPFTCVGPGYKGMIKPELVEEGGNIIYSPSDPSKMEDIGGKLIVLNPKWVEDGKLFTVGYGTSFTAPKIAHHIARLFNHFPDHSTNLIKAILIASTKIPSDRPSPLDEIEFNDTDTKLMDLLKIYGYGKPNFEAAVTSDLNRVLLLADNKIKLDGVHLYYFYLPREFVETSGEKEISVVLVYNPPVRRNRIDYMGVNMEFHLFKNSEIQEIQRGYKTIQISEELEEIVPEELKIKQIGLHPGVNARKRGIHQKGLKVYSGKPDIDTDKPLVLSVVSQSKWLKEEEYLQEYAVVVMIRHEATIEIYNRIREQIQQRVRIK</sequence>
<evidence type="ECO:0000256" key="3">
    <source>
        <dbReference type="ARBA" id="ARBA00022801"/>
    </source>
</evidence>
<evidence type="ECO:0000256" key="1">
    <source>
        <dbReference type="ARBA" id="ARBA00011073"/>
    </source>
</evidence>
<protein>
    <recommendedName>
        <fullName evidence="5">Peptidase S8/S53 domain-containing protein</fullName>
    </recommendedName>
</protein>
<dbReference type="GO" id="GO:0006508">
    <property type="term" value="P:proteolysis"/>
    <property type="evidence" value="ECO:0007669"/>
    <property type="project" value="UniProtKB-KW"/>
</dbReference>
<dbReference type="PANTHER" id="PTHR43806">
    <property type="entry name" value="PEPTIDASE S8"/>
    <property type="match status" value="1"/>
</dbReference>
<dbReference type="InterPro" id="IPR015500">
    <property type="entry name" value="Peptidase_S8_subtilisin-rel"/>
</dbReference>
<feature type="domain" description="Peptidase S8/S53" evidence="5">
    <location>
        <begin position="260"/>
        <end position="615"/>
    </location>
</feature>
<dbReference type="SUPFAM" id="SSF52743">
    <property type="entry name" value="Subtilisin-like"/>
    <property type="match status" value="1"/>
</dbReference>
<dbReference type="EMBL" id="QLTW01000063">
    <property type="protein sequence ID" value="MBT9145225.1"/>
    <property type="molecule type" value="Genomic_DNA"/>
</dbReference>
<dbReference type="Pfam" id="PF00082">
    <property type="entry name" value="Peptidase_S8"/>
    <property type="match status" value="1"/>
</dbReference>
<dbReference type="Gene3D" id="3.40.50.200">
    <property type="entry name" value="Peptidase S8/S53 domain"/>
    <property type="match status" value="1"/>
</dbReference>
<proteinExistence type="inferred from homology"/>
<evidence type="ECO:0000259" key="5">
    <source>
        <dbReference type="Pfam" id="PF00082"/>
    </source>
</evidence>
<name>A0A9E2BJ45_PSYF1</name>